<dbReference type="Pfam" id="PF07733">
    <property type="entry name" value="DNA_pol3_alpha"/>
    <property type="match status" value="1"/>
</dbReference>
<protein>
    <submittedName>
        <fullName evidence="10">Putative DNA polymerase</fullName>
    </submittedName>
</protein>
<accession>A0A6M3M8X9</accession>
<dbReference type="PROSITE" id="PS50817">
    <property type="entry name" value="INTEIN_N_TER"/>
    <property type="match status" value="1"/>
</dbReference>
<proteinExistence type="predicted"/>
<dbReference type="SUPFAM" id="SSF51294">
    <property type="entry name" value="Hedgehog/intein (Hint) domain"/>
    <property type="match status" value="1"/>
</dbReference>
<dbReference type="Gene3D" id="3.40.470.10">
    <property type="entry name" value="Uracil-DNA glycosylase-like domain"/>
    <property type="match status" value="1"/>
</dbReference>
<feature type="domain" description="Hint" evidence="7">
    <location>
        <begin position="1291"/>
        <end position="1336"/>
    </location>
</feature>
<evidence type="ECO:0000256" key="6">
    <source>
        <dbReference type="ARBA" id="ARBA00023000"/>
    </source>
</evidence>
<evidence type="ECO:0000256" key="1">
    <source>
        <dbReference type="ARBA" id="ARBA00022679"/>
    </source>
</evidence>
<dbReference type="InterPro" id="IPR030934">
    <property type="entry name" value="Intein_C"/>
</dbReference>
<dbReference type="InterPro" id="IPR044925">
    <property type="entry name" value="His-Me_finger_sf"/>
</dbReference>
<feature type="domain" description="Polymerase/histidinol phosphatase N-terminal" evidence="8">
    <location>
        <begin position="5"/>
        <end position="72"/>
    </location>
</feature>
<dbReference type="Pfam" id="PF02811">
    <property type="entry name" value="PHP"/>
    <property type="match status" value="1"/>
</dbReference>
<feature type="domain" description="Uracil-DNA glycosylase-like" evidence="9">
    <location>
        <begin position="1324"/>
        <end position="1468"/>
    </location>
</feature>
<dbReference type="CDD" id="cd00081">
    <property type="entry name" value="Hint"/>
    <property type="match status" value="1"/>
</dbReference>
<dbReference type="NCBIfam" id="TIGR01443">
    <property type="entry name" value="intein_Cterm"/>
    <property type="match status" value="1"/>
</dbReference>
<name>A0A6M3M8X9_9ZZZZ</name>
<dbReference type="PANTHER" id="PTHR32294">
    <property type="entry name" value="DNA POLYMERASE III SUBUNIT ALPHA"/>
    <property type="match status" value="1"/>
</dbReference>
<dbReference type="CDD" id="cd00085">
    <property type="entry name" value="HNHc"/>
    <property type="match status" value="1"/>
</dbReference>
<organism evidence="10">
    <name type="scientific">viral metagenome</name>
    <dbReference type="NCBI Taxonomy" id="1070528"/>
    <lineage>
        <taxon>unclassified sequences</taxon>
        <taxon>metagenomes</taxon>
        <taxon>organismal metagenomes</taxon>
    </lineage>
</organism>
<dbReference type="InterPro" id="IPR005122">
    <property type="entry name" value="Uracil-DNA_glycosylase-like"/>
</dbReference>
<evidence type="ECO:0000313" key="10">
    <source>
        <dbReference type="EMBL" id="QJB04227.1"/>
    </source>
</evidence>
<keyword evidence="4" id="KW-0068">Autocatalytic cleavage</keyword>
<keyword evidence="2" id="KW-0548">Nucleotidyltransferase</keyword>
<evidence type="ECO:0000259" key="9">
    <source>
        <dbReference type="SMART" id="SM00986"/>
    </source>
</evidence>
<evidence type="ECO:0000256" key="5">
    <source>
        <dbReference type="ARBA" id="ARBA00022932"/>
    </source>
</evidence>
<dbReference type="SUPFAM" id="SSF52141">
    <property type="entry name" value="Uracil-DNA glycosylase-like"/>
    <property type="match status" value="1"/>
</dbReference>
<evidence type="ECO:0000256" key="2">
    <source>
        <dbReference type="ARBA" id="ARBA00022695"/>
    </source>
</evidence>
<dbReference type="Pfam" id="PF17657">
    <property type="entry name" value="DNA_pol3_finger"/>
    <property type="match status" value="1"/>
</dbReference>
<dbReference type="NCBIfam" id="TIGR00594">
    <property type="entry name" value="polc"/>
    <property type="match status" value="1"/>
</dbReference>
<evidence type="ECO:0000256" key="4">
    <source>
        <dbReference type="ARBA" id="ARBA00022813"/>
    </source>
</evidence>
<dbReference type="Pfam" id="PF14890">
    <property type="entry name" value="Intein_splicing"/>
    <property type="match status" value="1"/>
</dbReference>
<dbReference type="Pfam" id="PF13392">
    <property type="entry name" value="HNH_3"/>
    <property type="match status" value="1"/>
</dbReference>
<dbReference type="InterPro" id="IPR006141">
    <property type="entry name" value="Intein_N"/>
</dbReference>
<dbReference type="InterPro" id="IPR003586">
    <property type="entry name" value="Hint_dom_C"/>
</dbReference>
<keyword evidence="1" id="KW-0808">Transferase</keyword>
<gene>
    <name evidence="10" type="ORF">MM171B00424_0012</name>
</gene>
<dbReference type="InterPro" id="IPR036844">
    <property type="entry name" value="Hint_dom_sf"/>
</dbReference>
<sequence>MPDFCHLHVHTENSLLDGYGSAVQYLAKAKELEFRYLACTDHGNQDGLIKFQKEAEKQGIKPILGCELYVVPDASSKKTGEFRHHITVLIKDDTGWQNLCKILTEANLHGFYYKPRTDFDTLKKYSKGLVFLSGCTASVMGTKIGYEFFSELRDLHPGDCYCEVMPHLFEDQAYINKICKNSGFDLVATNDVHYVNEDDADVHEVLLAIQTKVKWKDKNRFRFETKGLFLRSIQQMKEAFQVQGVLTKLEYLIAMRNTIEIAEKCSNFKIKRQDIFLPSILMKDEPEDEFLEKLCREGYNRIFTSLADLEDDPTYHSRFLEEFQMIKKKKFIGYFLVVWEITEWCKKNDIMIGPRGSVGGSLIAYLIGITSVDPIKYNLLFSRFIAEDRIDYPDIDVDFERVKRPLVRGHLEEMYGKNNIASVSTFMDMKGRAAIRDVARVFNIPYSEVDEFAKTIEDDENGENSIETASRTPEGQTFSRKYLNALKIAVRLEGQCRGVGQHAAALIVSADDLTQGTRCNLSTRSGQEVVNWDKDDAEYVGLMKLDVLGLSELSILNETRKLVEENHGKKIIFEKIELDNPQVFEMLSEGQTVGVFQFNTWTTTKLCKEIGIDNFGLMSDVIALVRPGPANSGMTADFTKRKHGGKWRKKHRIYEHITKDTYGIIIYQEQVMQVINQVAGLSYSTADAIRKIIAKKRDVKEFEKYRQMFIDGCKKEETLSEKEAAEFWTALEKHASYGFNRSHSVAYAMIAYWCAFCKLYFPAEFLCANLSYGTDGKKDDLVKEARRLGLSIVLPKVGISDAHLWVVKDNNLYVPFIEIKGVGPKVAEDLLKYHPPEPKAVVVQQKKEKPKQLGFFDIEEVEEPKTVLKEQKERKIDKILKAIGAIGNEPEQDLSKYFSFDVATDKHGEFPNLLSCLGFNFSPKDLDPILSLDVNQGFIRGKIHTTTKFQNPELLYCQECDLVKQCKHPVLPSPGRYNLAIVGEAPGCISGDSLIDVAFRDKSKFPNGIEIKDLVGQKDFYVYSFDVDNCKMVVDKVRKVWSTGIKKVWKVTYKWWKYTKGEDKESLINSLKVTKNHRFLLKKPTPSKHDPFKGINDGKRNYMSLDFGLGIGHSLQPFYRMSFDGRSFVRSADSEYEKESRVLAKFKSGEETIENYQVHHVDKNTSNDTWDNLELLTVQEHSSLHSKGDNNSMKNPEVKAKHLGIVKSAAYRSNMSKIMTEVRKNPFDRQKRLDNVEKYHEEKSQRSKEFFCDPFHYYGYLLARVNSEKFPNDDIEWAEGKFKNKFPNMEFPPIDNHKIISVEYVGEEEVYDIETEKYHNFAANGVFVHNSHEDEEGQGFVGRSGQLLWKELDKYGLIRRFFHMTNCVKCYPKDIRTPGDRHLNACAKWLNEEIIRADIRLALVFGNTGLKYFKNEDGGITKYNGKAEWLEAYSMWVVWCIHPSAVLRSPNNKNDFQKGIASFAEKINILGGLK</sequence>
<evidence type="ECO:0000259" key="8">
    <source>
        <dbReference type="SMART" id="SM00481"/>
    </source>
</evidence>
<dbReference type="PROSITE" id="PS50818">
    <property type="entry name" value="INTEIN_C_TER"/>
    <property type="match status" value="1"/>
</dbReference>
<dbReference type="GO" id="GO:0008408">
    <property type="term" value="F:3'-5' exonuclease activity"/>
    <property type="evidence" value="ECO:0007669"/>
    <property type="project" value="InterPro"/>
</dbReference>
<dbReference type="Gene3D" id="2.170.16.10">
    <property type="entry name" value="Hedgehog/Intein (Hint) domain"/>
    <property type="match status" value="2"/>
</dbReference>
<dbReference type="InterPro" id="IPR003615">
    <property type="entry name" value="HNH_nuc"/>
</dbReference>
<dbReference type="GO" id="GO:0003887">
    <property type="term" value="F:DNA-directed DNA polymerase activity"/>
    <property type="evidence" value="ECO:0007669"/>
    <property type="project" value="UniProtKB-KW"/>
</dbReference>
<keyword evidence="5" id="KW-0239">DNA-directed DNA polymerase</keyword>
<evidence type="ECO:0000256" key="3">
    <source>
        <dbReference type="ARBA" id="ARBA00022705"/>
    </source>
</evidence>
<dbReference type="InterPro" id="IPR016195">
    <property type="entry name" value="Pol/histidinol_Pase-like"/>
</dbReference>
<dbReference type="SUPFAM" id="SSF89550">
    <property type="entry name" value="PHP domain-like"/>
    <property type="match status" value="1"/>
</dbReference>
<dbReference type="SMART" id="SM00986">
    <property type="entry name" value="UDG"/>
    <property type="match status" value="1"/>
</dbReference>
<dbReference type="InterPro" id="IPR006142">
    <property type="entry name" value="INTEIN"/>
</dbReference>
<dbReference type="SUPFAM" id="SSF54060">
    <property type="entry name" value="His-Me finger endonucleases"/>
    <property type="match status" value="1"/>
</dbReference>
<dbReference type="Gene3D" id="1.10.10.1600">
    <property type="entry name" value="Bacterial DNA polymerase III alpha subunit, thumb domain"/>
    <property type="match status" value="1"/>
</dbReference>
<dbReference type="SMART" id="SM00481">
    <property type="entry name" value="POLIIIAc"/>
    <property type="match status" value="1"/>
</dbReference>
<dbReference type="InterPro" id="IPR040982">
    <property type="entry name" value="DNA_pol3_finger"/>
</dbReference>
<evidence type="ECO:0000259" key="7">
    <source>
        <dbReference type="SMART" id="SM00305"/>
    </source>
</evidence>
<dbReference type="GO" id="GO:0016539">
    <property type="term" value="P:intein-mediated protein splicing"/>
    <property type="evidence" value="ECO:0007669"/>
    <property type="project" value="InterPro"/>
</dbReference>
<dbReference type="Pfam" id="PF03167">
    <property type="entry name" value="UDG"/>
    <property type="match status" value="1"/>
</dbReference>
<dbReference type="Gene3D" id="1.10.150.870">
    <property type="match status" value="1"/>
</dbReference>
<dbReference type="InterPro" id="IPR004805">
    <property type="entry name" value="DnaE2/DnaE/PolC"/>
</dbReference>
<dbReference type="InterPro" id="IPR011708">
    <property type="entry name" value="DNA_pol3_alpha_NTPase_dom"/>
</dbReference>
<dbReference type="EMBL" id="MT143876">
    <property type="protein sequence ID" value="QJB04227.1"/>
    <property type="molecule type" value="Genomic_DNA"/>
</dbReference>
<keyword evidence="6" id="KW-0651">Protein splicing</keyword>
<keyword evidence="3" id="KW-0235">DNA replication</keyword>
<dbReference type="SMART" id="SM00305">
    <property type="entry name" value="HintC"/>
    <property type="match status" value="1"/>
</dbReference>
<dbReference type="GO" id="GO:0006260">
    <property type="term" value="P:DNA replication"/>
    <property type="evidence" value="ECO:0007669"/>
    <property type="project" value="UniProtKB-KW"/>
</dbReference>
<dbReference type="InterPro" id="IPR036895">
    <property type="entry name" value="Uracil-DNA_glycosylase-like_sf"/>
</dbReference>
<dbReference type="SMART" id="SM00987">
    <property type="entry name" value="UreE_C"/>
    <property type="match status" value="1"/>
</dbReference>
<dbReference type="Gene3D" id="3.20.20.140">
    <property type="entry name" value="Metal-dependent hydrolases"/>
    <property type="match status" value="1"/>
</dbReference>
<dbReference type="InterPro" id="IPR003141">
    <property type="entry name" value="Pol/His_phosphatase_N"/>
</dbReference>
<dbReference type="InterPro" id="IPR004013">
    <property type="entry name" value="PHP_dom"/>
</dbReference>
<dbReference type="PRINTS" id="PR00379">
    <property type="entry name" value="INTEIN"/>
</dbReference>
<dbReference type="InterPro" id="IPR041931">
    <property type="entry name" value="DNA_pol3_alpha_thumb_dom"/>
</dbReference>
<reference evidence="10" key="1">
    <citation type="submission" date="2020-03" db="EMBL/GenBank/DDBJ databases">
        <title>The deep terrestrial virosphere.</title>
        <authorList>
            <person name="Holmfeldt K."/>
            <person name="Nilsson E."/>
            <person name="Simone D."/>
            <person name="Lopez-Fernandez M."/>
            <person name="Wu X."/>
            <person name="de Brujin I."/>
            <person name="Lundin D."/>
            <person name="Andersson A."/>
            <person name="Bertilsson S."/>
            <person name="Dopson M."/>
        </authorList>
    </citation>
    <scope>NUCLEOTIDE SEQUENCE</scope>
    <source>
        <strain evidence="10">MM171B00424</strain>
    </source>
</reference>